<protein>
    <submittedName>
        <fullName evidence="1">Uncharacterized protein</fullName>
    </submittedName>
</protein>
<name>W4V931_9FIRM</name>
<sequence>MKLDILKLVALCSGRLTSVIRASQLGMFADWAADANTEKRNTHNTQGLKTIGQTKRLKWKMRCLRPVD</sequence>
<dbReference type="AlphaFoldDB" id="W4V931"/>
<evidence type="ECO:0000313" key="1">
    <source>
        <dbReference type="EMBL" id="GAE89264.1"/>
    </source>
</evidence>
<dbReference type="EMBL" id="BAVR01000033">
    <property type="protein sequence ID" value="GAE89264.1"/>
    <property type="molecule type" value="Genomic_DNA"/>
</dbReference>
<evidence type="ECO:0000313" key="2">
    <source>
        <dbReference type="Proteomes" id="UP000019109"/>
    </source>
</evidence>
<reference evidence="1" key="1">
    <citation type="journal article" date="2014" name="Genome Announc.">
        <title>Draft Genome Sequence of Clostridium straminisolvens Strain JCM 21531T, Isolated from a Cellulose-Degrading Bacterial Community.</title>
        <authorList>
            <person name="Yuki M."/>
            <person name="Oshima K."/>
            <person name="Suda W."/>
            <person name="Sakamoto M."/>
            <person name="Kitamura K."/>
            <person name="Iida T."/>
            <person name="Hattori M."/>
            <person name="Ohkuma M."/>
        </authorList>
    </citation>
    <scope>NUCLEOTIDE SEQUENCE [LARGE SCALE GENOMIC DNA]</scope>
    <source>
        <strain evidence="1">JCM 21531</strain>
    </source>
</reference>
<comment type="caution">
    <text evidence="1">The sequence shown here is derived from an EMBL/GenBank/DDBJ whole genome shotgun (WGS) entry which is preliminary data.</text>
</comment>
<dbReference type="Proteomes" id="UP000019109">
    <property type="component" value="Unassembled WGS sequence"/>
</dbReference>
<proteinExistence type="predicted"/>
<organism evidence="1 2">
    <name type="scientific">Acetivibrio straminisolvens JCM 21531</name>
    <dbReference type="NCBI Taxonomy" id="1294263"/>
    <lineage>
        <taxon>Bacteria</taxon>
        <taxon>Bacillati</taxon>
        <taxon>Bacillota</taxon>
        <taxon>Clostridia</taxon>
        <taxon>Eubacteriales</taxon>
        <taxon>Oscillospiraceae</taxon>
        <taxon>Acetivibrio</taxon>
    </lineage>
</organism>
<gene>
    <name evidence="1" type="ORF">JCM21531_2771</name>
</gene>
<accession>W4V931</accession>
<keyword evidence="2" id="KW-1185">Reference proteome</keyword>